<proteinExistence type="predicted"/>
<comment type="caution">
    <text evidence="10">The sequence shown here is derived from an EMBL/GenBank/DDBJ whole genome shotgun (WGS) entry which is preliminary data.</text>
</comment>
<sequence length="257" mass="26791">MRYEDCPGAGPGAAGAGPRRRSSQKPRRNRTTFSSAQLAALERVFERTHYPDAFVREDLARRVQLSEARVQVWFQNRRAKFRRNERSVLSQRGGGAGGGLGLTSAPGPGHGPGPGPCHVPGPLGSPLGLGAGLGALAASFCPPPPPPTTCPDQVAEHGGRHLADGQMVPDYAMLWKSPGVGAVAAAGVHEGLGPGLGPGLGETTLMHHGQPNPSCAFMASGLPPAYSTSSAPYSVTSSIANLRLRAHEYSRDALSYY</sequence>
<dbReference type="SUPFAM" id="SSF46689">
    <property type="entry name" value="Homeodomain-like"/>
    <property type="match status" value="1"/>
</dbReference>
<evidence type="ECO:0000313" key="10">
    <source>
        <dbReference type="EMBL" id="KAK3914773.1"/>
    </source>
</evidence>
<dbReference type="InterPro" id="IPR009057">
    <property type="entry name" value="Homeodomain-like_sf"/>
</dbReference>
<gene>
    <name evidence="10" type="ORF">KUF71_024268</name>
</gene>
<feature type="region of interest" description="Disordered" evidence="8">
    <location>
        <begin position="1"/>
        <end position="34"/>
    </location>
</feature>
<protein>
    <submittedName>
        <fullName evidence="10">Paired mesoderm homeobox protein 2</fullName>
    </submittedName>
</protein>
<dbReference type="Gene3D" id="1.10.10.60">
    <property type="entry name" value="Homeodomain-like"/>
    <property type="match status" value="1"/>
</dbReference>
<feature type="domain" description="Homeobox" evidence="9">
    <location>
        <begin position="24"/>
        <end position="84"/>
    </location>
</feature>
<feature type="region of interest" description="Disordered" evidence="8">
    <location>
        <begin position="85"/>
        <end position="113"/>
    </location>
</feature>
<feature type="compositionally biased region" description="Basic residues" evidence="8">
    <location>
        <begin position="18"/>
        <end position="30"/>
    </location>
</feature>
<keyword evidence="5 6" id="KW-0539">Nucleus</keyword>
<accession>A0AAE1H575</accession>
<dbReference type="CDD" id="cd00086">
    <property type="entry name" value="homeodomain"/>
    <property type="match status" value="1"/>
</dbReference>
<name>A0AAE1H575_9NEOP</name>
<dbReference type="GO" id="GO:0005634">
    <property type="term" value="C:nucleus"/>
    <property type="evidence" value="ECO:0007669"/>
    <property type="project" value="UniProtKB-SubCell"/>
</dbReference>
<keyword evidence="3 6" id="KW-0238">DNA-binding</keyword>
<dbReference type="InterPro" id="IPR043378">
    <property type="entry name" value="PRRX1/2"/>
</dbReference>
<evidence type="ECO:0000256" key="4">
    <source>
        <dbReference type="ARBA" id="ARBA00023155"/>
    </source>
</evidence>
<feature type="DNA-binding region" description="Homeobox" evidence="6">
    <location>
        <begin position="26"/>
        <end position="85"/>
    </location>
</feature>
<evidence type="ECO:0000256" key="7">
    <source>
        <dbReference type="RuleBase" id="RU000682"/>
    </source>
</evidence>
<dbReference type="Pfam" id="PF00046">
    <property type="entry name" value="Homeodomain"/>
    <property type="match status" value="1"/>
</dbReference>
<evidence type="ECO:0000259" key="9">
    <source>
        <dbReference type="PROSITE" id="PS50071"/>
    </source>
</evidence>
<reference evidence="10" key="2">
    <citation type="journal article" date="2023" name="BMC Genomics">
        <title>Pest status, molecular evolution, and epigenetic factors derived from the genome assembly of Frankliniella fusca, a thysanopteran phytovirus vector.</title>
        <authorList>
            <person name="Catto M.A."/>
            <person name="Labadie P.E."/>
            <person name="Jacobson A.L."/>
            <person name="Kennedy G.G."/>
            <person name="Srinivasan R."/>
            <person name="Hunt B.G."/>
        </authorList>
    </citation>
    <scope>NUCLEOTIDE SEQUENCE</scope>
    <source>
        <strain evidence="10">PL_HMW_Pooled</strain>
    </source>
</reference>
<feature type="compositionally biased region" description="Gly residues" evidence="8">
    <location>
        <begin position="92"/>
        <end position="101"/>
    </location>
</feature>
<keyword evidence="4 6" id="KW-0371">Homeobox</keyword>
<dbReference type="EMBL" id="JAHWGI010000391">
    <property type="protein sequence ID" value="KAK3914773.1"/>
    <property type="molecule type" value="Genomic_DNA"/>
</dbReference>
<organism evidence="10 11">
    <name type="scientific">Frankliniella fusca</name>
    <dbReference type="NCBI Taxonomy" id="407009"/>
    <lineage>
        <taxon>Eukaryota</taxon>
        <taxon>Metazoa</taxon>
        <taxon>Ecdysozoa</taxon>
        <taxon>Arthropoda</taxon>
        <taxon>Hexapoda</taxon>
        <taxon>Insecta</taxon>
        <taxon>Pterygota</taxon>
        <taxon>Neoptera</taxon>
        <taxon>Paraneoptera</taxon>
        <taxon>Thysanoptera</taxon>
        <taxon>Terebrantia</taxon>
        <taxon>Thripoidea</taxon>
        <taxon>Thripidae</taxon>
        <taxon>Frankliniella</taxon>
    </lineage>
</organism>
<comment type="subcellular location">
    <subcellularLocation>
        <location evidence="1 6 7">Nucleus</location>
    </subcellularLocation>
</comment>
<evidence type="ECO:0000256" key="1">
    <source>
        <dbReference type="ARBA" id="ARBA00004123"/>
    </source>
</evidence>
<evidence type="ECO:0000256" key="5">
    <source>
        <dbReference type="ARBA" id="ARBA00023242"/>
    </source>
</evidence>
<dbReference type="AlphaFoldDB" id="A0AAE1H575"/>
<dbReference type="InterPro" id="IPR017970">
    <property type="entry name" value="Homeobox_CS"/>
</dbReference>
<evidence type="ECO:0000256" key="3">
    <source>
        <dbReference type="ARBA" id="ARBA00023125"/>
    </source>
</evidence>
<keyword evidence="11" id="KW-1185">Reference proteome</keyword>
<reference evidence="10" key="1">
    <citation type="submission" date="2021-07" db="EMBL/GenBank/DDBJ databases">
        <authorList>
            <person name="Catto M.A."/>
            <person name="Jacobson A."/>
            <person name="Kennedy G."/>
            <person name="Labadie P."/>
            <person name="Hunt B.G."/>
            <person name="Srinivasan R."/>
        </authorList>
    </citation>
    <scope>NUCLEOTIDE SEQUENCE</scope>
    <source>
        <strain evidence="10">PL_HMW_Pooled</strain>
        <tissue evidence="10">Head</tissue>
    </source>
</reference>
<dbReference type="PANTHER" id="PTHR46385">
    <property type="entry name" value="PAIRED MESODERM HOMEOBOX PROTEIN 1-RELATED"/>
    <property type="match status" value="1"/>
</dbReference>
<dbReference type="Proteomes" id="UP001219518">
    <property type="component" value="Unassembled WGS sequence"/>
</dbReference>
<evidence type="ECO:0000313" key="11">
    <source>
        <dbReference type="Proteomes" id="UP001219518"/>
    </source>
</evidence>
<dbReference type="FunFam" id="1.10.10.60:FF:000066">
    <property type="entry name" value="Paired mesoderm homeobox protein 1"/>
    <property type="match status" value="1"/>
</dbReference>
<dbReference type="GO" id="GO:0003677">
    <property type="term" value="F:DNA binding"/>
    <property type="evidence" value="ECO:0007669"/>
    <property type="project" value="UniProtKB-UniRule"/>
</dbReference>
<evidence type="ECO:0000256" key="6">
    <source>
        <dbReference type="PROSITE-ProRule" id="PRU00108"/>
    </source>
</evidence>
<dbReference type="PANTHER" id="PTHR46385:SF4">
    <property type="entry name" value="PAIRED MESODERM HOMEOBOX PROTEIN 2-LIKE ISOFORM X1"/>
    <property type="match status" value="1"/>
</dbReference>
<dbReference type="PROSITE" id="PS00027">
    <property type="entry name" value="HOMEOBOX_1"/>
    <property type="match status" value="1"/>
</dbReference>
<dbReference type="PROSITE" id="PS50071">
    <property type="entry name" value="HOMEOBOX_2"/>
    <property type="match status" value="1"/>
</dbReference>
<dbReference type="InterPro" id="IPR001356">
    <property type="entry name" value="HD"/>
</dbReference>
<evidence type="ECO:0000256" key="8">
    <source>
        <dbReference type="SAM" id="MobiDB-lite"/>
    </source>
</evidence>
<dbReference type="GO" id="GO:0000981">
    <property type="term" value="F:DNA-binding transcription factor activity, RNA polymerase II-specific"/>
    <property type="evidence" value="ECO:0007669"/>
    <property type="project" value="InterPro"/>
</dbReference>
<evidence type="ECO:0000256" key="2">
    <source>
        <dbReference type="ARBA" id="ARBA00022473"/>
    </source>
</evidence>
<keyword evidence="2" id="KW-0217">Developmental protein</keyword>
<dbReference type="SMART" id="SM00389">
    <property type="entry name" value="HOX"/>
    <property type="match status" value="1"/>
</dbReference>